<evidence type="ECO:0000256" key="4">
    <source>
        <dbReference type="ARBA" id="ARBA00022825"/>
    </source>
</evidence>
<feature type="domain" description="Inhibitor I9" evidence="9">
    <location>
        <begin position="70"/>
        <end position="116"/>
    </location>
</feature>
<dbReference type="InterPro" id="IPR050131">
    <property type="entry name" value="Peptidase_S8_subtilisin-like"/>
</dbReference>
<dbReference type="Pfam" id="PF05922">
    <property type="entry name" value="Inhibitor_I9"/>
    <property type="match status" value="1"/>
</dbReference>
<evidence type="ECO:0000313" key="10">
    <source>
        <dbReference type="EMBL" id="UNZ02892.1"/>
    </source>
</evidence>
<dbReference type="Pfam" id="PF00082">
    <property type="entry name" value="Peptidase_S8"/>
    <property type="match status" value="1"/>
</dbReference>
<dbReference type="SUPFAM" id="SSF54897">
    <property type="entry name" value="Protease propeptides/inhibitors"/>
    <property type="match status" value="1"/>
</dbReference>
<evidence type="ECO:0000256" key="3">
    <source>
        <dbReference type="ARBA" id="ARBA00022801"/>
    </source>
</evidence>
<evidence type="ECO:0000256" key="1">
    <source>
        <dbReference type="ARBA" id="ARBA00011073"/>
    </source>
</evidence>
<dbReference type="Proteomes" id="UP000829494">
    <property type="component" value="Chromosome"/>
</dbReference>
<accession>A0ABY3Z014</accession>
<keyword evidence="4 5" id="KW-0720">Serine protease</keyword>
<dbReference type="SUPFAM" id="SSF52743">
    <property type="entry name" value="Subtilisin-like"/>
    <property type="match status" value="1"/>
</dbReference>
<dbReference type="InterPro" id="IPR015500">
    <property type="entry name" value="Peptidase_S8_subtilisin-rel"/>
</dbReference>
<keyword evidence="7" id="KW-0732">Signal</keyword>
<dbReference type="GO" id="GO:0016787">
    <property type="term" value="F:hydrolase activity"/>
    <property type="evidence" value="ECO:0007669"/>
    <property type="project" value="UniProtKB-KW"/>
</dbReference>
<dbReference type="InterPro" id="IPR037045">
    <property type="entry name" value="S8pro/Inhibitor_I9_sf"/>
</dbReference>
<feature type="domain" description="Peptidase S8/S53" evidence="8">
    <location>
        <begin position="149"/>
        <end position="377"/>
    </location>
</feature>
<keyword evidence="11" id="KW-1185">Reference proteome</keyword>
<dbReference type="InterPro" id="IPR036852">
    <property type="entry name" value="Peptidase_S8/S53_dom_sf"/>
</dbReference>
<proteinExistence type="inferred from homology"/>
<comment type="similarity">
    <text evidence="1 5 6">Belongs to the peptidase S8 family.</text>
</comment>
<keyword evidence="3 5" id="KW-0378">Hydrolase</keyword>
<dbReference type="EC" id="3.4.21.111" evidence="10"/>
<feature type="active site" description="Charge relay system" evidence="5">
    <location>
        <position position="191"/>
    </location>
</feature>
<protein>
    <submittedName>
        <fullName evidence="10">Aqualysin-1</fullName>
        <ecNumber evidence="10">3.4.21.111</ecNumber>
    </submittedName>
</protein>
<dbReference type="PROSITE" id="PS00138">
    <property type="entry name" value="SUBTILASE_SER"/>
    <property type="match status" value="1"/>
</dbReference>
<evidence type="ECO:0000256" key="7">
    <source>
        <dbReference type="SAM" id="SignalP"/>
    </source>
</evidence>
<gene>
    <name evidence="10" type="primary">pstI</name>
    <name evidence="10" type="ORF">SRIMR7_12120</name>
</gene>
<evidence type="ECO:0000256" key="5">
    <source>
        <dbReference type="PROSITE-ProRule" id="PRU01240"/>
    </source>
</evidence>
<dbReference type="RefSeq" id="WP_003982227.1">
    <property type="nucleotide sequence ID" value="NZ_CP043497.1"/>
</dbReference>
<dbReference type="PRINTS" id="PR00723">
    <property type="entry name" value="SUBTILISIN"/>
</dbReference>
<dbReference type="Gene3D" id="3.40.50.200">
    <property type="entry name" value="Peptidase S8/S53 domain"/>
    <property type="match status" value="1"/>
</dbReference>
<evidence type="ECO:0000259" key="8">
    <source>
        <dbReference type="Pfam" id="PF00082"/>
    </source>
</evidence>
<dbReference type="PANTHER" id="PTHR43806">
    <property type="entry name" value="PEPTIDASE S8"/>
    <property type="match status" value="1"/>
</dbReference>
<dbReference type="GeneID" id="66858014"/>
<reference evidence="10 11" key="1">
    <citation type="submission" date="2022-03" db="EMBL/GenBank/DDBJ databases">
        <title>Complete genome of Streptomyces rimosus ssp. rimosus R7 (=ATCC 10970).</title>
        <authorList>
            <person name="Beganovic S."/>
            <person name="Ruckert C."/>
            <person name="Busche T."/>
            <person name="Kalinowski J."/>
            <person name="Wittmann C."/>
        </authorList>
    </citation>
    <scope>NUCLEOTIDE SEQUENCE [LARGE SCALE GENOMIC DNA]</scope>
    <source>
        <strain evidence="10 11">R7</strain>
    </source>
</reference>
<dbReference type="Gene3D" id="3.30.70.80">
    <property type="entry name" value="Peptidase S8 propeptide/proteinase inhibitor I9"/>
    <property type="match status" value="1"/>
</dbReference>
<dbReference type="PANTHER" id="PTHR43806:SF11">
    <property type="entry name" value="CEREVISIN-RELATED"/>
    <property type="match status" value="1"/>
</dbReference>
<dbReference type="PROSITE" id="PS00136">
    <property type="entry name" value="SUBTILASE_ASP"/>
    <property type="match status" value="1"/>
</dbReference>
<dbReference type="InterPro" id="IPR034193">
    <property type="entry name" value="PCSK9_ProteinaseK-like"/>
</dbReference>
<keyword evidence="2 5" id="KW-0645">Protease</keyword>
<dbReference type="EMBL" id="CP094298">
    <property type="protein sequence ID" value="UNZ02892.1"/>
    <property type="molecule type" value="Genomic_DNA"/>
</dbReference>
<evidence type="ECO:0000259" key="9">
    <source>
        <dbReference type="Pfam" id="PF05922"/>
    </source>
</evidence>
<dbReference type="InterPro" id="IPR023828">
    <property type="entry name" value="Peptidase_S8_Ser-AS"/>
</dbReference>
<dbReference type="InterPro" id="IPR023827">
    <property type="entry name" value="Peptidase_S8_Asp-AS"/>
</dbReference>
<sequence length="398" mass="41111">MTPIWTRRGGAAAVAAVAVLTAAALPAHATPLRTQAPATADAARGGYIVTLASGPGRVRAASAAGRALAARYGVRISHTYRTAVNGFAVRATRDQARRLAADPAVTSVNRDRTVLLDRTQRNPPSWGLDRLDRAGLPLDRSYAAPPSGGRGVTVYVIDTGVRTTHRDFGGRARSGWDFVDDDADADDANGHGTHVAATAAGTRYGVAKRARVVAVRVLDRAGRGTTARVIAGIDWVARHARRPAVANLSLGSVPSPQLDQAVRNAVAAGVTFTVAAGNGGRRAEASSPGRVSEAITVGASDARDRRAAFSNWGAKLDLFAPGVDITSAWHSGDTAKRTLSGTSMAAPHAAGAAALYLSSHRWAGPKEVRNALAATAAQHRITAAGPGSPTALLQVRSH</sequence>
<feature type="signal peptide" evidence="7">
    <location>
        <begin position="1"/>
        <end position="29"/>
    </location>
</feature>
<feature type="active site" description="Charge relay system" evidence="5">
    <location>
        <position position="158"/>
    </location>
</feature>
<dbReference type="InterPro" id="IPR010259">
    <property type="entry name" value="S8pro/Inhibitor_I9"/>
</dbReference>
<feature type="chain" id="PRO_5046053610" evidence="7">
    <location>
        <begin position="30"/>
        <end position="398"/>
    </location>
</feature>
<evidence type="ECO:0000256" key="2">
    <source>
        <dbReference type="ARBA" id="ARBA00022670"/>
    </source>
</evidence>
<dbReference type="InterPro" id="IPR000209">
    <property type="entry name" value="Peptidase_S8/S53_dom"/>
</dbReference>
<name>A0ABY3Z014_STRRM</name>
<evidence type="ECO:0000313" key="11">
    <source>
        <dbReference type="Proteomes" id="UP000829494"/>
    </source>
</evidence>
<dbReference type="CDD" id="cd04077">
    <property type="entry name" value="Peptidases_S8_PCSK9_ProteinaseK_like"/>
    <property type="match status" value="1"/>
</dbReference>
<organism evidence="10 11">
    <name type="scientific">Streptomyces rimosus subsp. rimosus</name>
    <dbReference type="NCBI Taxonomy" id="132474"/>
    <lineage>
        <taxon>Bacteria</taxon>
        <taxon>Bacillati</taxon>
        <taxon>Actinomycetota</taxon>
        <taxon>Actinomycetes</taxon>
        <taxon>Kitasatosporales</taxon>
        <taxon>Streptomycetaceae</taxon>
        <taxon>Streptomyces</taxon>
    </lineage>
</organism>
<dbReference type="PROSITE" id="PS51892">
    <property type="entry name" value="SUBTILASE"/>
    <property type="match status" value="1"/>
</dbReference>
<evidence type="ECO:0000256" key="6">
    <source>
        <dbReference type="RuleBase" id="RU003355"/>
    </source>
</evidence>
<feature type="active site" description="Charge relay system" evidence="5">
    <location>
        <position position="343"/>
    </location>
</feature>